<feature type="compositionally biased region" description="Low complexity" evidence="2">
    <location>
        <begin position="478"/>
        <end position="489"/>
    </location>
</feature>
<dbReference type="PANTHER" id="PTHR22550:SF14">
    <property type="entry name" value="VWFA DOMAIN-CONTAINING PROTEIN"/>
    <property type="match status" value="1"/>
</dbReference>
<dbReference type="PROSITE" id="PS50293">
    <property type="entry name" value="TPR_REGION"/>
    <property type="match status" value="1"/>
</dbReference>
<evidence type="ECO:0000256" key="1">
    <source>
        <dbReference type="PROSITE-ProRule" id="PRU00339"/>
    </source>
</evidence>
<keyword evidence="1" id="KW-0802">TPR repeat</keyword>
<sequence length="526" mass="57604">MTLLRPEWLLLWPLVIWQVWRWHRGTGQQWQQHIDAPLLSALMQQAGGLRTRWLRRTGLGALLLLPLALAGPALERPTDDGLQERPVVIILDQSPTMLARDIPPNRHTRARQKVQDWMEAHPGRPMALVTYSGSAHVVTPLTFDHHAVDTLLRQLDPEIMPRPGNHPVAALTLANDLLGDQAGDILWLTAALSAEQRTRLPELSASQRQLGIIAVSTDIGGPLLRQDGTPVRDGTGNPVEHALDPTEFSILADAGNIRWHTLTADDTDWQSVLPPSPLAEGTGSEDSTVTVDLGLYLLLALLPGLALLFGRGQLAVVLLALGLWLPAPPVSAEPADWFRSPDQQGATRLPTDPEAAMHLFHSRDWQIYAALEAGAWQQALQWLGSPETARDHYHRGNALVHLERYEEALEAYEAALEQEPDFEEAEHNRDLVEAFLQQQAEAGGAEQDSPQVPAQPGDGSARAGDGAPTQPGDGSGDAGAADDGAQALEDSIRRRMPETDASLLQRKFRHQYEADPDNIDDTGPVW</sequence>
<dbReference type="PANTHER" id="PTHR22550">
    <property type="entry name" value="SPORE GERMINATION PROTEIN"/>
    <property type="match status" value="1"/>
</dbReference>
<feature type="repeat" description="TPR" evidence="1">
    <location>
        <begin position="389"/>
        <end position="422"/>
    </location>
</feature>
<dbReference type="Gene3D" id="3.40.50.410">
    <property type="entry name" value="von Willebrand factor, type A domain"/>
    <property type="match status" value="1"/>
</dbReference>
<dbReference type="InterPro" id="IPR036465">
    <property type="entry name" value="vWFA_dom_sf"/>
</dbReference>
<name>A0A4Z0WIQ7_9GAMM</name>
<dbReference type="EMBL" id="SRMF01000001">
    <property type="protein sequence ID" value="TGG95747.1"/>
    <property type="molecule type" value="Genomic_DNA"/>
</dbReference>
<dbReference type="SUPFAM" id="SSF53300">
    <property type="entry name" value="vWA-like"/>
    <property type="match status" value="1"/>
</dbReference>
<dbReference type="Proteomes" id="UP000297475">
    <property type="component" value="Unassembled WGS sequence"/>
</dbReference>
<dbReference type="PROSITE" id="PS50005">
    <property type="entry name" value="TPR"/>
    <property type="match status" value="1"/>
</dbReference>
<gene>
    <name evidence="4" type="ORF">E4656_04880</name>
</gene>
<protein>
    <submittedName>
        <fullName evidence="4">VWA domain-containing protein</fullName>
    </submittedName>
</protein>
<feature type="domain" description="VWFA" evidence="3">
    <location>
        <begin position="87"/>
        <end position="189"/>
    </location>
</feature>
<dbReference type="AlphaFoldDB" id="A0A4Z0WIQ7"/>
<proteinExistence type="predicted"/>
<dbReference type="SUPFAM" id="SSF48452">
    <property type="entry name" value="TPR-like"/>
    <property type="match status" value="1"/>
</dbReference>
<keyword evidence="5" id="KW-1185">Reference proteome</keyword>
<dbReference type="InterPro" id="IPR002035">
    <property type="entry name" value="VWF_A"/>
</dbReference>
<feature type="region of interest" description="Disordered" evidence="2">
    <location>
        <begin position="440"/>
        <end position="526"/>
    </location>
</feature>
<dbReference type="InterPro" id="IPR050768">
    <property type="entry name" value="UPF0353/GerABKA_families"/>
</dbReference>
<dbReference type="SMART" id="SM00028">
    <property type="entry name" value="TPR"/>
    <property type="match status" value="1"/>
</dbReference>
<evidence type="ECO:0000313" key="5">
    <source>
        <dbReference type="Proteomes" id="UP000297475"/>
    </source>
</evidence>
<organism evidence="4 5">
    <name type="scientific">Natronospirillum operosum</name>
    <dbReference type="NCBI Taxonomy" id="2759953"/>
    <lineage>
        <taxon>Bacteria</taxon>
        <taxon>Pseudomonadati</taxon>
        <taxon>Pseudomonadota</taxon>
        <taxon>Gammaproteobacteria</taxon>
        <taxon>Oceanospirillales</taxon>
        <taxon>Natronospirillaceae</taxon>
        <taxon>Natronospirillum</taxon>
    </lineage>
</organism>
<reference evidence="4 5" key="1">
    <citation type="submission" date="2019-04" db="EMBL/GenBank/DDBJ databases">
        <title>Natronospirillum operosus gen. nov., sp. nov., a haloalkaliphilic satellite isolated from decaying biomass of laboratory culture of cyanobacterium Geitlerinema sp. and proposal of Natronospirillaceae fam. nov. and Saccharospirillaceae fam. nov.</title>
        <authorList>
            <person name="Kevbrin V."/>
            <person name="Boltyanskaya Y."/>
            <person name="Koziaeva V."/>
            <person name="Grouzdev D.S."/>
            <person name="Park M."/>
            <person name="Cho J."/>
        </authorList>
    </citation>
    <scope>NUCLEOTIDE SEQUENCE [LARGE SCALE GENOMIC DNA]</scope>
    <source>
        <strain evidence="4 5">G-116</strain>
    </source>
</reference>
<dbReference type="RefSeq" id="WP_135481671.1">
    <property type="nucleotide sequence ID" value="NZ_SRMF01000001.1"/>
</dbReference>
<dbReference type="Pfam" id="PF00515">
    <property type="entry name" value="TPR_1"/>
    <property type="match status" value="1"/>
</dbReference>
<dbReference type="Pfam" id="PF13519">
    <property type="entry name" value="VWA_2"/>
    <property type="match status" value="1"/>
</dbReference>
<dbReference type="InterPro" id="IPR011990">
    <property type="entry name" value="TPR-like_helical_dom_sf"/>
</dbReference>
<dbReference type="InterPro" id="IPR019734">
    <property type="entry name" value="TPR_rpt"/>
</dbReference>
<dbReference type="OrthoDB" id="9807628at2"/>
<dbReference type="Gene3D" id="1.25.40.10">
    <property type="entry name" value="Tetratricopeptide repeat domain"/>
    <property type="match status" value="1"/>
</dbReference>
<evidence type="ECO:0000256" key="2">
    <source>
        <dbReference type="SAM" id="MobiDB-lite"/>
    </source>
</evidence>
<evidence type="ECO:0000259" key="3">
    <source>
        <dbReference type="Pfam" id="PF13519"/>
    </source>
</evidence>
<comment type="caution">
    <text evidence="4">The sequence shown here is derived from an EMBL/GenBank/DDBJ whole genome shotgun (WGS) entry which is preliminary data.</text>
</comment>
<accession>A0A4Z0WIQ7</accession>
<evidence type="ECO:0000313" key="4">
    <source>
        <dbReference type="EMBL" id="TGG95747.1"/>
    </source>
</evidence>